<organism evidence="4 5">
    <name type="scientific">Candidatus Woesebacteria bacterium GW2011_GWA2_33_28</name>
    <dbReference type="NCBI Taxonomy" id="1618561"/>
    <lineage>
        <taxon>Bacteria</taxon>
        <taxon>Candidatus Woeseibacteriota</taxon>
    </lineage>
</organism>
<dbReference type="InterPro" id="IPR000871">
    <property type="entry name" value="Beta-lactam_class-A"/>
</dbReference>
<keyword evidence="2" id="KW-1133">Transmembrane helix</keyword>
<feature type="transmembrane region" description="Helical" evidence="2">
    <location>
        <begin position="36"/>
        <end position="54"/>
    </location>
</feature>
<dbReference type="InterPro" id="IPR012338">
    <property type="entry name" value="Beta-lactam/transpept-like"/>
</dbReference>
<proteinExistence type="predicted"/>
<dbReference type="AlphaFoldDB" id="A0A0G0CVC5"/>
<dbReference type="GO" id="GO:0046677">
    <property type="term" value="P:response to antibiotic"/>
    <property type="evidence" value="ECO:0007669"/>
    <property type="project" value="InterPro"/>
</dbReference>
<dbReference type="GO" id="GO:0030655">
    <property type="term" value="P:beta-lactam antibiotic catabolic process"/>
    <property type="evidence" value="ECO:0007669"/>
    <property type="project" value="InterPro"/>
</dbReference>
<name>A0A0G0CVC5_9BACT</name>
<dbReference type="EMBL" id="LBOZ01000005">
    <property type="protein sequence ID" value="KKP47247.1"/>
    <property type="molecule type" value="Genomic_DNA"/>
</dbReference>
<dbReference type="SUPFAM" id="SSF56601">
    <property type="entry name" value="beta-lactamase/transpeptidase-like"/>
    <property type="match status" value="1"/>
</dbReference>
<keyword evidence="2" id="KW-0812">Transmembrane</keyword>
<feature type="domain" description="Beta-lactamase class A catalytic" evidence="3">
    <location>
        <begin position="158"/>
        <end position="281"/>
    </location>
</feature>
<dbReference type="Pfam" id="PF13354">
    <property type="entry name" value="Beta-lactamase2"/>
    <property type="match status" value="1"/>
</dbReference>
<dbReference type="InterPro" id="IPR045155">
    <property type="entry name" value="Beta-lactam_cat"/>
</dbReference>
<evidence type="ECO:0000259" key="3">
    <source>
        <dbReference type="Pfam" id="PF13354"/>
    </source>
</evidence>
<sequence length="307" mass="35078">MDEEKGIKRDGFKDLKPENKRTRKEPQKPWGIKERLIILFTLLVTVLTSAFLSLSSRNFKLPNSPKLSFSFNSFSKLFEDQVIVVGKKGNKVSQEKIENAKKQFNEATDGYSGIYAFYLYDLNGDYYYGLNYQEIMQAASLIKLPVMYLAMKENQDKSLIEAMGKRSDNNAFNKMVNTLGKEKINKTISELGMVNTSFSENLTTPEEIGMFFVKLYKNEILKEDDTKELTSFMTNTIFEEWLKPGLPTGVTLIHKYGRESGTVNDAGIVLSSKPFVLVIMTDGVIEREADELFPKLSKILYDNHIKE</sequence>
<feature type="region of interest" description="Disordered" evidence="1">
    <location>
        <begin position="1"/>
        <end position="27"/>
    </location>
</feature>
<protein>
    <submittedName>
        <fullName evidence="4">Beta-lactamase class A-like protein</fullName>
    </submittedName>
</protein>
<dbReference type="Proteomes" id="UP000033995">
    <property type="component" value="Unassembled WGS sequence"/>
</dbReference>
<evidence type="ECO:0000313" key="4">
    <source>
        <dbReference type="EMBL" id="KKP47247.1"/>
    </source>
</evidence>
<dbReference type="PANTHER" id="PTHR35333:SF3">
    <property type="entry name" value="BETA-LACTAMASE-TYPE TRANSPEPTIDASE FOLD CONTAINING PROTEIN"/>
    <property type="match status" value="1"/>
</dbReference>
<dbReference type="Gene3D" id="3.40.710.10">
    <property type="entry name" value="DD-peptidase/beta-lactamase superfamily"/>
    <property type="match status" value="1"/>
</dbReference>
<comment type="caution">
    <text evidence="4">The sequence shown here is derived from an EMBL/GenBank/DDBJ whole genome shotgun (WGS) entry which is preliminary data.</text>
</comment>
<keyword evidence="2" id="KW-0472">Membrane</keyword>
<dbReference type="GO" id="GO:0008800">
    <property type="term" value="F:beta-lactamase activity"/>
    <property type="evidence" value="ECO:0007669"/>
    <property type="project" value="InterPro"/>
</dbReference>
<reference evidence="4 5" key="1">
    <citation type="journal article" date="2015" name="Nature">
        <title>rRNA introns, odd ribosomes, and small enigmatic genomes across a large radiation of phyla.</title>
        <authorList>
            <person name="Brown C.T."/>
            <person name="Hug L.A."/>
            <person name="Thomas B.C."/>
            <person name="Sharon I."/>
            <person name="Castelle C.J."/>
            <person name="Singh A."/>
            <person name="Wilkins M.J."/>
            <person name="Williams K.H."/>
            <person name="Banfield J.F."/>
        </authorList>
    </citation>
    <scope>NUCLEOTIDE SEQUENCE [LARGE SCALE GENOMIC DNA]</scope>
</reference>
<evidence type="ECO:0000256" key="1">
    <source>
        <dbReference type="SAM" id="MobiDB-lite"/>
    </source>
</evidence>
<accession>A0A0G0CVC5</accession>
<evidence type="ECO:0000313" key="5">
    <source>
        <dbReference type="Proteomes" id="UP000033995"/>
    </source>
</evidence>
<evidence type="ECO:0000256" key="2">
    <source>
        <dbReference type="SAM" id="Phobius"/>
    </source>
</evidence>
<dbReference type="PANTHER" id="PTHR35333">
    <property type="entry name" value="BETA-LACTAMASE"/>
    <property type="match status" value="1"/>
</dbReference>
<gene>
    <name evidence="4" type="ORF">UR38_C0005G0060</name>
</gene>